<dbReference type="InterPro" id="IPR013078">
    <property type="entry name" value="His_Pase_superF_clade-1"/>
</dbReference>
<dbReference type="Proteomes" id="UP000198878">
    <property type="component" value="Unassembled WGS sequence"/>
</dbReference>
<dbReference type="InterPro" id="IPR029033">
    <property type="entry name" value="His_PPase_superfam"/>
</dbReference>
<accession>A0A1H5RDW7</accession>
<dbReference type="CDD" id="cd07067">
    <property type="entry name" value="HP_PGM_like"/>
    <property type="match status" value="1"/>
</dbReference>
<dbReference type="InterPro" id="IPR015797">
    <property type="entry name" value="NUDIX_hydrolase-like_dom_sf"/>
</dbReference>
<dbReference type="STRING" id="218821.SAMN05421837_108413"/>
<dbReference type="CDD" id="cd03673">
    <property type="entry name" value="NUDIX_Ap6A_hydrolase"/>
    <property type="match status" value="1"/>
</dbReference>
<dbReference type="PROSITE" id="PS00893">
    <property type="entry name" value="NUDIX_BOX"/>
    <property type="match status" value="1"/>
</dbReference>
<comment type="similarity">
    <text evidence="1 3">Belongs to the Nudix hydrolase family.</text>
</comment>
<dbReference type="SUPFAM" id="SSF53254">
    <property type="entry name" value="Phosphoglycerate mutase-like"/>
    <property type="match status" value="1"/>
</dbReference>
<dbReference type="PANTHER" id="PTHR21340:SF0">
    <property type="entry name" value="BIS(5'-NUCLEOSYL)-TETRAPHOSPHATASE [ASYMMETRICAL]"/>
    <property type="match status" value="1"/>
</dbReference>
<keyword evidence="2 3" id="KW-0378">Hydrolase</keyword>
<dbReference type="GO" id="GO:0006754">
    <property type="term" value="P:ATP biosynthetic process"/>
    <property type="evidence" value="ECO:0007669"/>
    <property type="project" value="TreeGrafter"/>
</dbReference>
<evidence type="ECO:0000259" key="4">
    <source>
        <dbReference type="PROSITE" id="PS51462"/>
    </source>
</evidence>
<dbReference type="InterPro" id="IPR020084">
    <property type="entry name" value="NUDIX_hydrolase_CS"/>
</dbReference>
<dbReference type="OrthoDB" id="4287477at2"/>
<feature type="domain" description="Nudix hydrolase" evidence="4">
    <location>
        <begin position="3"/>
        <end position="135"/>
    </location>
</feature>
<dbReference type="Gene3D" id="3.90.79.10">
    <property type="entry name" value="Nucleoside Triphosphate Pyrophosphohydrolase"/>
    <property type="match status" value="1"/>
</dbReference>
<dbReference type="GO" id="GO:0006167">
    <property type="term" value="P:AMP biosynthetic process"/>
    <property type="evidence" value="ECO:0007669"/>
    <property type="project" value="TreeGrafter"/>
</dbReference>
<dbReference type="InterPro" id="IPR051325">
    <property type="entry name" value="Nudix_hydrolase_domain"/>
</dbReference>
<sequence length="317" mass="33976">MTHEVRAAGAVLWRVAGGTTEVALVHRPRYDDWSLPKGKLDPGETIAEAAVREVREETGFEAVLGRYLARTAYPVPARGGNGTVPKTVDYFSAKAVSGEFAANDEVDELRWLVPTAAEKLLTRPEDVRVLRAFCELPVGLTTLVLVRHAKAGKRDEWTGDDDLRPLSEAGLRQASALRRVLGLFGPDRVLSAPRLRCVQTVHGVAEDLGAEVRHEPLLSEEGYWPDPVLGVARLLALAGDGGTPVVCSQGGVIPDLVSALADRDGVELTAARGGVVPSKKGSFWVLSFRAPTAEEGPVLLAADYYPSALPTPSPSHR</sequence>
<dbReference type="GO" id="GO:0004081">
    <property type="term" value="F:bis(5'-nucleosyl)-tetraphosphatase (asymmetrical) activity"/>
    <property type="evidence" value="ECO:0007669"/>
    <property type="project" value="TreeGrafter"/>
</dbReference>
<protein>
    <submittedName>
        <fullName evidence="5">8-oxo-dGTP diphosphatase</fullName>
    </submittedName>
</protein>
<evidence type="ECO:0000313" key="6">
    <source>
        <dbReference type="Proteomes" id="UP000198878"/>
    </source>
</evidence>
<evidence type="ECO:0000256" key="1">
    <source>
        <dbReference type="ARBA" id="ARBA00005582"/>
    </source>
</evidence>
<dbReference type="SMART" id="SM00855">
    <property type="entry name" value="PGAM"/>
    <property type="match status" value="1"/>
</dbReference>
<dbReference type="SUPFAM" id="SSF55811">
    <property type="entry name" value="Nudix"/>
    <property type="match status" value="1"/>
</dbReference>
<dbReference type="Pfam" id="PF00293">
    <property type="entry name" value="NUDIX"/>
    <property type="match status" value="1"/>
</dbReference>
<dbReference type="PROSITE" id="PS51462">
    <property type="entry name" value="NUDIX"/>
    <property type="match status" value="1"/>
</dbReference>
<organism evidence="5 6">
    <name type="scientific">Amycolatopsis pretoriensis</name>
    <dbReference type="NCBI Taxonomy" id="218821"/>
    <lineage>
        <taxon>Bacteria</taxon>
        <taxon>Bacillati</taxon>
        <taxon>Actinomycetota</taxon>
        <taxon>Actinomycetes</taxon>
        <taxon>Pseudonocardiales</taxon>
        <taxon>Pseudonocardiaceae</taxon>
        <taxon>Amycolatopsis</taxon>
    </lineage>
</organism>
<dbReference type="RefSeq" id="WP_086673264.1">
    <property type="nucleotide sequence ID" value="NZ_FNUJ01000008.1"/>
</dbReference>
<dbReference type="EMBL" id="FNUJ01000008">
    <property type="protein sequence ID" value="SEF35818.1"/>
    <property type="molecule type" value="Genomic_DNA"/>
</dbReference>
<keyword evidence="6" id="KW-1185">Reference proteome</keyword>
<dbReference type="Pfam" id="PF00300">
    <property type="entry name" value="His_Phos_1"/>
    <property type="match status" value="1"/>
</dbReference>
<dbReference type="InterPro" id="IPR000086">
    <property type="entry name" value="NUDIX_hydrolase_dom"/>
</dbReference>
<dbReference type="InterPro" id="IPR020476">
    <property type="entry name" value="Nudix_hydrolase"/>
</dbReference>
<gene>
    <name evidence="5" type="ORF">SAMN05421837_108413</name>
</gene>
<name>A0A1H5RDW7_9PSEU</name>
<evidence type="ECO:0000256" key="3">
    <source>
        <dbReference type="RuleBase" id="RU003476"/>
    </source>
</evidence>
<dbReference type="Gene3D" id="3.40.50.1240">
    <property type="entry name" value="Phosphoglycerate mutase-like"/>
    <property type="match status" value="1"/>
</dbReference>
<dbReference type="AlphaFoldDB" id="A0A1H5RDW7"/>
<evidence type="ECO:0000256" key="2">
    <source>
        <dbReference type="ARBA" id="ARBA00022801"/>
    </source>
</evidence>
<proteinExistence type="inferred from homology"/>
<reference evidence="6" key="1">
    <citation type="submission" date="2016-10" db="EMBL/GenBank/DDBJ databases">
        <authorList>
            <person name="Varghese N."/>
            <person name="Submissions S."/>
        </authorList>
    </citation>
    <scope>NUCLEOTIDE SEQUENCE [LARGE SCALE GENOMIC DNA]</scope>
    <source>
        <strain evidence="6">DSM 44654</strain>
    </source>
</reference>
<evidence type="ECO:0000313" key="5">
    <source>
        <dbReference type="EMBL" id="SEF35818.1"/>
    </source>
</evidence>
<dbReference type="PANTHER" id="PTHR21340">
    <property type="entry name" value="DIADENOSINE 5,5-P1,P4-TETRAPHOSPHATE PYROPHOSPHOHYDROLASE MUTT"/>
    <property type="match status" value="1"/>
</dbReference>
<dbReference type="PRINTS" id="PR00502">
    <property type="entry name" value="NUDIXFAMILY"/>
</dbReference>